<dbReference type="Proteomes" id="UP001152795">
    <property type="component" value="Unassembled WGS sequence"/>
</dbReference>
<evidence type="ECO:0000313" key="3">
    <source>
        <dbReference type="Proteomes" id="UP001152795"/>
    </source>
</evidence>
<evidence type="ECO:0000256" key="1">
    <source>
        <dbReference type="SAM" id="MobiDB-lite"/>
    </source>
</evidence>
<organism evidence="2 3">
    <name type="scientific">Paramuricea clavata</name>
    <name type="common">Red gorgonian</name>
    <name type="synonym">Violescent sea-whip</name>
    <dbReference type="NCBI Taxonomy" id="317549"/>
    <lineage>
        <taxon>Eukaryota</taxon>
        <taxon>Metazoa</taxon>
        <taxon>Cnidaria</taxon>
        <taxon>Anthozoa</taxon>
        <taxon>Octocorallia</taxon>
        <taxon>Malacalcyonacea</taxon>
        <taxon>Plexauridae</taxon>
        <taxon>Paramuricea</taxon>
    </lineage>
</organism>
<feature type="region of interest" description="Disordered" evidence="1">
    <location>
        <begin position="76"/>
        <end position="98"/>
    </location>
</feature>
<name>A0A7D9K4R6_PARCT</name>
<keyword evidence="3" id="KW-1185">Reference proteome</keyword>
<evidence type="ECO:0000313" key="2">
    <source>
        <dbReference type="EMBL" id="CAB4040270.1"/>
    </source>
</evidence>
<gene>
    <name evidence="2" type="ORF">PACLA_8A010957</name>
</gene>
<dbReference type="AlphaFoldDB" id="A0A7D9K4R6"/>
<protein>
    <submittedName>
        <fullName evidence="2">Uncharacterized protein</fullName>
    </submittedName>
</protein>
<reference evidence="2" key="1">
    <citation type="submission" date="2020-04" db="EMBL/GenBank/DDBJ databases">
        <authorList>
            <person name="Alioto T."/>
            <person name="Alioto T."/>
            <person name="Gomez Garrido J."/>
        </authorList>
    </citation>
    <scope>NUCLEOTIDE SEQUENCE</scope>
    <source>
        <strain evidence="2">A484AB</strain>
    </source>
</reference>
<feature type="compositionally biased region" description="Low complexity" evidence="1">
    <location>
        <begin position="77"/>
        <end position="90"/>
    </location>
</feature>
<feature type="non-terminal residue" evidence="2">
    <location>
        <position position="1"/>
    </location>
</feature>
<dbReference type="EMBL" id="CACRXK020026549">
    <property type="protein sequence ID" value="CAB4040270.1"/>
    <property type="molecule type" value="Genomic_DNA"/>
</dbReference>
<proteinExistence type="predicted"/>
<comment type="caution">
    <text evidence="2">The sequence shown here is derived from an EMBL/GenBank/DDBJ whole genome shotgun (WGS) entry which is preliminary data.</text>
</comment>
<sequence>LIVQRREKRKPTKFEVAMQGFTGFLGEETKKTTDTSISFQKQLLTLETKRLQFEKEEREREQQHEMRMMHMFGNLINQSTQPPQPSNNSPVYTNLTNSNRSLGFEYSLYGHK</sequence>
<accession>A0A7D9K4R6</accession>